<feature type="active site" description="For ring-opening step" evidence="4">
    <location>
        <position position="136"/>
    </location>
</feature>
<keyword evidence="7" id="KW-1185">Reference proteome</keyword>
<feature type="active site" description="For ring-opening step" evidence="4">
    <location>
        <position position="143"/>
    </location>
</feature>
<dbReference type="PANTHER" id="PTHR11280:SF5">
    <property type="entry name" value="GLUCOSAMINE-6-PHOSPHATE ISOMERASE"/>
    <property type="match status" value="1"/>
</dbReference>
<protein>
    <recommendedName>
        <fullName evidence="4">Glucosamine-6-phosphate deaminase</fullName>
        <ecNumber evidence="4">3.5.99.6</ecNumber>
    </recommendedName>
    <alternativeName>
        <fullName evidence="4">GlcN6P deaminase</fullName>
        <shortName evidence="4">GNPDA</shortName>
    </alternativeName>
    <alternativeName>
        <fullName evidence="4">Glucosamine-6-phosphate isomerase</fullName>
    </alternativeName>
</protein>
<dbReference type="Gene3D" id="3.40.50.1360">
    <property type="match status" value="1"/>
</dbReference>
<dbReference type="GO" id="GO:0005975">
    <property type="term" value="P:carbohydrate metabolic process"/>
    <property type="evidence" value="ECO:0007669"/>
    <property type="project" value="InterPro"/>
</dbReference>
<dbReference type="GO" id="GO:0006046">
    <property type="term" value="P:N-acetylglucosamine catabolic process"/>
    <property type="evidence" value="ECO:0007669"/>
    <property type="project" value="UniProtKB-UniRule"/>
</dbReference>
<dbReference type="Proteomes" id="UP001205748">
    <property type="component" value="Unassembled WGS sequence"/>
</dbReference>
<feature type="domain" description="Glucosamine/galactosamine-6-phosphate isomerase" evidence="5">
    <location>
        <begin position="27"/>
        <end position="225"/>
    </location>
</feature>
<feature type="active site" description="Proton acceptor; for enolization step" evidence="4">
    <location>
        <position position="67"/>
    </location>
</feature>
<keyword evidence="3 4" id="KW-0119">Carbohydrate metabolism</keyword>
<name>A0AAE3HDB3_9FIRM</name>
<reference evidence="6" key="1">
    <citation type="submission" date="2022-07" db="EMBL/GenBank/DDBJ databases">
        <title>Enhanced cultured diversity of the mouse gut microbiota enables custom-made synthetic communities.</title>
        <authorList>
            <person name="Afrizal A."/>
        </authorList>
    </citation>
    <scope>NUCLEOTIDE SEQUENCE</scope>
    <source>
        <strain evidence="6">DSM 28593</strain>
    </source>
</reference>
<dbReference type="RefSeq" id="WP_257529769.1">
    <property type="nucleotide sequence ID" value="NZ_JANKAS010000003.1"/>
</dbReference>
<comment type="caution">
    <text evidence="6">The sequence shown here is derived from an EMBL/GenBank/DDBJ whole genome shotgun (WGS) entry which is preliminary data.</text>
</comment>
<comment type="pathway">
    <text evidence="4">Amino-sugar metabolism; N-acetylneuraminate degradation; D-fructose 6-phosphate from N-acetylneuraminate: step 5/5.</text>
</comment>
<accession>A0AAE3HDB3</accession>
<evidence type="ECO:0000256" key="1">
    <source>
        <dbReference type="ARBA" id="ARBA00000644"/>
    </source>
</evidence>
<dbReference type="Pfam" id="PF01182">
    <property type="entry name" value="Glucosamine_iso"/>
    <property type="match status" value="1"/>
</dbReference>
<dbReference type="PANTHER" id="PTHR11280">
    <property type="entry name" value="GLUCOSAMINE-6-PHOSPHATE ISOMERASE"/>
    <property type="match status" value="1"/>
</dbReference>
<evidence type="ECO:0000259" key="5">
    <source>
        <dbReference type="Pfam" id="PF01182"/>
    </source>
</evidence>
<evidence type="ECO:0000256" key="2">
    <source>
        <dbReference type="ARBA" id="ARBA00022801"/>
    </source>
</evidence>
<dbReference type="EMBL" id="JANKAS010000003">
    <property type="protein sequence ID" value="MCR1898296.1"/>
    <property type="molecule type" value="Genomic_DNA"/>
</dbReference>
<sequence>MKIIITKNHEEMSRKAAALVASQMILKPESVLGFATGSTPEGMYQKLIEANKKGDIDFSKIKTFNLDEYYGLEKENPQSYYYFMQDKLFNHVNMDPQNTHIPNGMAEDTEKECREYEEKIEKAGGIDLQILGIGNNSHIGFNEPDTEFVRDTHLVGLNEDTIQANARFFESEEEVPTQALTMGIGTIMKSKKIVLMASGKGKADAIYNTVKGEISPEAPSSILQLHRDVILVIDQEAASKL</sequence>
<dbReference type="NCBIfam" id="TIGR00502">
    <property type="entry name" value="nagB"/>
    <property type="match status" value="1"/>
</dbReference>
<gene>
    <name evidence="4 6" type="primary">nagB</name>
    <name evidence="6" type="ORF">NSA47_04745</name>
</gene>
<dbReference type="GO" id="GO:0042802">
    <property type="term" value="F:identical protein binding"/>
    <property type="evidence" value="ECO:0007669"/>
    <property type="project" value="TreeGrafter"/>
</dbReference>
<comment type="catalytic activity">
    <reaction evidence="1 4">
        <text>alpha-D-glucosamine 6-phosphate + H2O = beta-D-fructose 6-phosphate + NH4(+)</text>
        <dbReference type="Rhea" id="RHEA:12172"/>
        <dbReference type="ChEBI" id="CHEBI:15377"/>
        <dbReference type="ChEBI" id="CHEBI:28938"/>
        <dbReference type="ChEBI" id="CHEBI:57634"/>
        <dbReference type="ChEBI" id="CHEBI:75989"/>
        <dbReference type="EC" id="3.5.99.6"/>
    </reaction>
</comment>
<dbReference type="AlphaFoldDB" id="A0AAE3HDB3"/>
<dbReference type="InterPro" id="IPR004547">
    <property type="entry name" value="Glucosamine6P_isomerase"/>
</dbReference>
<feature type="active site" description="Proton acceptor; for ring-opening step" evidence="4">
    <location>
        <position position="138"/>
    </location>
</feature>
<comment type="function">
    <text evidence="4">Catalyzes the reversible isomerization-deamination of glucosamine 6-phosphate (GlcN6P) to form fructose 6-phosphate (Fru6P) and ammonium ion.</text>
</comment>
<dbReference type="EC" id="3.5.99.6" evidence="4"/>
<dbReference type="GO" id="GO:0005737">
    <property type="term" value="C:cytoplasm"/>
    <property type="evidence" value="ECO:0007669"/>
    <property type="project" value="TreeGrafter"/>
</dbReference>
<evidence type="ECO:0000313" key="7">
    <source>
        <dbReference type="Proteomes" id="UP001205748"/>
    </source>
</evidence>
<dbReference type="NCBIfam" id="NF001684">
    <property type="entry name" value="PRK00443.1-4"/>
    <property type="match status" value="1"/>
</dbReference>
<dbReference type="InterPro" id="IPR006148">
    <property type="entry name" value="Glc/Gal-6P_isomerase"/>
</dbReference>
<dbReference type="GO" id="GO:0006043">
    <property type="term" value="P:glucosamine catabolic process"/>
    <property type="evidence" value="ECO:0007669"/>
    <property type="project" value="TreeGrafter"/>
</dbReference>
<dbReference type="FunFam" id="3.40.50.1360:FF:000003">
    <property type="entry name" value="Glucosamine-6-phosphate deaminase"/>
    <property type="match status" value="1"/>
</dbReference>
<dbReference type="GO" id="GO:0004342">
    <property type="term" value="F:glucosamine-6-phosphate deaminase activity"/>
    <property type="evidence" value="ECO:0007669"/>
    <property type="project" value="UniProtKB-UniRule"/>
</dbReference>
<dbReference type="HAMAP" id="MF_01241">
    <property type="entry name" value="GlcN6P_deamin"/>
    <property type="match status" value="1"/>
</dbReference>
<evidence type="ECO:0000256" key="3">
    <source>
        <dbReference type="ARBA" id="ARBA00023277"/>
    </source>
</evidence>
<dbReference type="InterPro" id="IPR037171">
    <property type="entry name" value="NagB/RpiA_transferase-like"/>
</dbReference>
<dbReference type="GO" id="GO:0019262">
    <property type="term" value="P:N-acetylneuraminate catabolic process"/>
    <property type="evidence" value="ECO:0007669"/>
    <property type="project" value="UniProtKB-UniRule"/>
</dbReference>
<evidence type="ECO:0000256" key="4">
    <source>
        <dbReference type="HAMAP-Rule" id="MF_01241"/>
    </source>
</evidence>
<dbReference type="SUPFAM" id="SSF100950">
    <property type="entry name" value="NagB/RpiA/CoA transferase-like"/>
    <property type="match status" value="1"/>
</dbReference>
<organism evidence="6 7">
    <name type="scientific">Irregularibacter muris</name>
    <dbReference type="NCBI Taxonomy" id="1796619"/>
    <lineage>
        <taxon>Bacteria</taxon>
        <taxon>Bacillati</taxon>
        <taxon>Bacillota</taxon>
        <taxon>Clostridia</taxon>
        <taxon>Eubacteriales</taxon>
        <taxon>Eubacteriaceae</taxon>
        <taxon>Irregularibacter</taxon>
    </lineage>
</organism>
<dbReference type="CDD" id="cd01399">
    <property type="entry name" value="GlcN6P_deaminase"/>
    <property type="match status" value="1"/>
</dbReference>
<proteinExistence type="inferred from homology"/>
<comment type="similarity">
    <text evidence="4">Belongs to the glucosamine/galactosamine-6-phosphate isomerase family. NagB subfamily.</text>
</comment>
<evidence type="ECO:0000313" key="6">
    <source>
        <dbReference type="EMBL" id="MCR1898296.1"/>
    </source>
</evidence>
<comment type="caution">
    <text evidence="4">Lacks conserved residue(s) required for the propagation of feature annotation.</text>
</comment>
<keyword evidence="2 4" id="KW-0378">Hydrolase</keyword>